<evidence type="ECO:0000313" key="10">
    <source>
        <dbReference type="Proteomes" id="UP001432027"/>
    </source>
</evidence>
<dbReference type="SUPFAM" id="SSF103473">
    <property type="entry name" value="MFS general substrate transporter"/>
    <property type="match status" value="1"/>
</dbReference>
<evidence type="ECO:0000256" key="4">
    <source>
        <dbReference type="ARBA" id="ARBA00022989"/>
    </source>
</evidence>
<feature type="transmembrane region" description="Helical" evidence="7">
    <location>
        <begin position="224"/>
        <end position="249"/>
    </location>
</feature>
<evidence type="ECO:0000256" key="1">
    <source>
        <dbReference type="ARBA" id="ARBA00004141"/>
    </source>
</evidence>
<feature type="non-terminal residue" evidence="9">
    <location>
        <position position="1"/>
    </location>
</feature>
<evidence type="ECO:0000313" key="9">
    <source>
        <dbReference type="EMBL" id="GMS78739.1"/>
    </source>
</evidence>
<feature type="transmembrane region" description="Helical" evidence="7">
    <location>
        <begin position="269"/>
        <end position="295"/>
    </location>
</feature>
<feature type="transmembrane region" description="Helical" evidence="7">
    <location>
        <begin position="341"/>
        <end position="362"/>
    </location>
</feature>
<reference evidence="9" key="1">
    <citation type="submission" date="2023-10" db="EMBL/GenBank/DDBJ databases">
        <title>Genome assembly of Pristionchus species.</title>
        <authorList>
            <person name="Yoshida K."/>
            <person name="Sommer R.J."/>
        </authorList>
    </citation>
    <scope>NUCLEOTIDE SEQUENCE</scope>
    <source>
        <strain evidence="9">RS0144</strain>
    </source>
</reference>
<gene>
    <name evidence="9" type="ORF">PENTCL1PPCAC_914</name>
</gene>
<evidence type="ECO:0000256" key="3">
    <source>
        <dbReference type="ARBA" id="ARBA00022692"/>
    </source>
</evidence>
<protein>
    <recommendedName>
        <fullName evidence="8">Major facilitator superfamily (MFS) profile domain-containing protein</fullName>
    </recommendedName>
</protein>
<accession>A0AAV5S8G9</accession>
<comment type="caution">
    <text evidence="9">The sequence shown here is derived from an EMBL/GenBank/DDBJ whole genome shotgun (WGS) entry which is preliminary data.</text>
</comment>
<dbReference type="InterPro" id="IPR020846">
    <property type="entry name" value="MFS_dom"/>
</dbReference>
<dbReference type="GO" id="GO:0022857">
    <property type="term" value="F:transmembrane transporter activity"/>
    <property type="evidence" value="ECO:0007669"/>
    <property type="project" value="InterPro"/>
</dbReference>
<feature type="domain" description="Major facilitator superfamily (MFS) profile" evidence="8">
    <location>
        <begin position="23"/>
        <end position="448"/>
    </location>
</feature>
<feature type="transmembrane region" description="Helical" evidence="7">
    <location>
        <begin position="60"/>
        <end position="80"/>
    </location>
</feature>
<evidence type="ECO:0000256" key="7">
    <source>
        <dbReference type="SAM" id="Phobius"/>
    </source>
</evidence>
<proteinExistence type="inferred from homology"/>
<feature type="transmembrane region" description="Helical" evidence="7">
    <location>
        <begin position="89"/>
        <end position="108"/>
    </location>
</feature>
<feature type="transmembrane region" description="Helical" evidence="7">
    <location>
        <begin position="382"/>
        <end position="401"/>
    </location>
</feature>
<organism evidence="9 10">
    <name type="scientific">Pristionchus entomophagus</name>
    <dbReference type="NCBI Taxonomy" id="358040"/>
    <lineage>
        <taxon>Eukaryota</taxon>
        <taxon>Metazoa</taxon>
        <taxon>Ecdysozoa</taxon>
        <taxon>Nematoda</taxon>
        <taxon>Chromadorea</taxon>
        <taxon>Rhabditida</taxon>
        <taxon>Rhabditina</taxon>
        <taxon>Diplogasteromorpha</taxon>
        <taxon>Diplogasteroidea</taxon>
        <taxon>Neodiplogasteridae</taxon>
        <taxon>Pristionchus</taxon>
    </lineage>
</organism>
<name>A0AAV5S8G9_9BILA</name>
<feature type="transmembrane region" description="Helical" evidence="7">
    <location>
        <begin position="21"/>
        <end position="48"/>
    </location>
</feature>
<dbReference type="InterPro" id="IPR011701">
    <property type="entry name" value="MFS"/>
</dbReference>
<evidence type="ECO:0000256" key="5">
    <source>
        <dbReference type="ARBA" id="ARBA00023136"/>
    </source>
</evidence>
<dbReference type="Proteomes" id="UP001432027">
    <property type="component" value="Unassembled WGS sequence"/>
</dbReference>
<feature type="transmembrane region" description="Helical" evidence="7">
    <location>
        <begin position="183"/>
        <end position="204"/>
    </location>
</feature>
<comment type="similarity">
    <text evidence="6">Belongs to the major facilitator superfamily. Spinster (TC 2.A.1.49) family.</text>
</comment>
<dbReference type="Gene3D" id="1.20.1250.20">
    <property type="entry name" value="MFS general substrate transporter like domains"/>
    <property type="match status" value="2"/>
</dbReference>
<keyword evidence="4 7" id="KW-1133">Transmembrane helix</keyword>
<keyword evidence="5 7" id="KW-0472">Membrane</keyword>
<evidence type="ECO:0000259" key="8">
    <source>
        <dbReference type="PROSITE" id="PS50850"/>
    </source>
</evidence>
<feature type="transmembrane region" description="Helical" evidence="7">
    <location>
        <begin position="114"/>
        <end position="133"/>
    </location>
</feature>
<sequence>FCVANRIIRQNANSQTMRSDILVASCLTLVSVLAVFNLIGISGILPPIKVHYNLNDSQTAIIQTASSIAHTVTLALIWLFGDMFTRRRLFLSSAAIWIILSLLSVFLGSNSFTIFVSLRALASAASAAFEVLVPALMADTFRDRALGIALMCVTFSGQVAIFAALIVSSWIVTSGVPWQSGLIAYPLLAIAPLLCILCAGNGVIHEDQPERSLKRSFSGAFGILSIRTFVFLTAAGSCSNFFLTAYNFWFPSMYLVVWTNMPNLFFGLAFPTINSINTAVIIAGMVCGLPIIVPLAQSWRLGTGLFTGRKEFMRAYPVVVSAGTLLTSVMFITTILLLDRSYIACLIVTFFTGFGMVGEATLAQQMLLMVVPSNFRASSIALNNLIIGLVAIPSAQLVGMLADILRGDSTLPYDQFHAYQWANLCFTFFTVAAALCFVFVVVFFPEDCRKAEDNVEDNERISLIEKSAL</sequence>
<feature type="transmembrane region" description="Helical" evidence="7">
    <location>
        <begin position="145"/>
        <end position="171"/>
    </location>
</feature>
<keyword evidence="2" id="KW-0813">Transport</keyword>
<comment type="subcellular location">
    <subcellularLocation>
        <location evidence="1">Membrane</location>
        <topology evidence="1">Multi-pass membrane protein</topology>
    </subcellularLocation>
</comment>
<dbReference type="AlphaFoldDB" id="A0AAV5S8G9"/>
<dbReference type="PANTHER" id="PTHR23505">
    <property type="entry name" value="SPINSTER"/>
    <property type="match status" value="1"/>
</dbReference>
<dbReference type="InterPro" id="IPR036259">
    <property type="entry name" value="MFS_trans_sf"/>
</dbReference>
<feature type="transmembrane region" description="Helical" evidence="7">
    <location>
        <begin position="315"/>
        <end position="335"/>
    </location>
</feature>
<dbReference type="EMBL" id="BTSX01000001">
    <property type="protein sequence ID" value="GMS78739.1"/>
    <property type="molecule type" value="Genomic_DNA"/>
</dbReference>
<evidence type="ECO:0000256" key="6">
    <source>
        <dbReference type="ARBA" id="ARBA00024338"/>
    </source>
</evidence>
<dbReference type="PROSITE" id="PS50850">
    <property type="entry name" value="MFS"/>
    <property type="match status" value="1"/>
</dbReference>
<evidence type="ECO:0000256" key="2">
    <source>
        <dbReference type="ARBA" id="ARBA00022448"/>
    </source>
</evidence>
<dbReference type="GO" id="GO:0016020">
    <property type="term" value="C:membrane"/>
    <property type="evidence" value="ECO:0007669"/>
    <property type="project" value="UniProtKB-SubCell"/>
</dbReference>
<feature type="transmembrane region" description="Helical" evidence="7">
    <location>
        <begin position="421"/>
        <end position="444"/>
    </location>
</feature>
<keyword evidence="3 7" id="KW-0812">Transmembrane</keyword>
<keyword evidence="10" id="KW-1185">Reference proteome</keyword>
<dbReference type="PANTHER" id="PTHR23505:SF79">
    <property type="entry name" value="PROTEIN SPINSTER"/>
    <property type="match status" value="1"/>
</dbReference>
<dbReference type="Pfam" id="PF07690">
    <property type="entry name" value="MFS_1"/>
    <property type="match status" value="1"/>
</dbReference>
<dbReference type="InterPro" id="IPR044770">
    <property type="entry name" value="MFS_spinster-like"/>
</dbReference>